<accession>G8X1H7</accession>
<evidence type="ECO:0000313" key="1">
    <source>
        <dbReference type="EMBL" id="AEW92506.1"/>
    </source>
</evidence>
<dbReference type="Proteomes" id="UP000007842">
    <property type="component" value="Chromosome"/>
</dbReference>
<name>G8X1H7_STREN</name>
<keyword evidence="2" id="KW-1185">Reference proteome</keyword>
<gene>
    <name evidence="1" type="ordered locus">SCATT_01350</name>
</gene>
<sequence length="120" mass="12198">MTRTGGKLGGGAGSMTKTVQSRRISLPVSAVSPSVAGCSVCSLAATMASRAWVSTAKQCPALPGSPAPNLVFVEPGQPLRDLRGGTISGEQQRWNAGSSARRWDQVAVQGPVVPALPLGS</sequence>
<reference evidence="2" key="1">
    <citation type="submission" date="2011-12" db="EMBL/GenBank/DDBJ databases">
        <title>Complete genome sequence of Streptomyces cattleya strain DSM 46488.</title>
        <authorList>
            <person name="Ou H.-Y."/>
            <person name="Li P."/>
            <person name="Zhao C."/>
            <person name="O'Hagan D."/>
            <person name="Deng Z."/>
        </authorList>
    </citation>
    <scope>NUCLEOTIDE SEQUENCE [LARGE SCALE GENOMIC DNA]</scope>
    <source>
        <strain evidence="2">ATCC 35852 / DSM 46488 / JCM 4925 / NBRC 14057 / NRRL 8057</strain>
    </source>
</reference>
<proteinExistence type="predicted"/>
<dbReference type="STRING" id="1003195.SCATT_01350"/>
<protein>
    <submittedName>
        <fullName evidence="1">Uncharacterized protein</fullName>
    </submittedName>
</protein>
<dbReference type="AlphaFoldDB" id="G8X1H7"/>
<dbReference type="KEGG" id="scy:SCATT_01350"/>
<organism evidence="1 2">
    <name type="scientific">Streptantibioticus cattleyicolor (strain ATCC 35852 / DSM 46488 / JCM 4925 / NBRC 14057 / NRRL 8057)</name>
    <name type="common">Streptomyces cattleya</name>
    <dbReference type="NCBI Taxonomy" id="1003195"/>
    <lineage>
        <taxon>Bacteria</taxon>
        <taxon>Bacillati</taxon>
        <taxon>Actinomycetota</taxon>
        <taxon>Actinomycetes</taxon>
        <taxon>Kitasatosporales</taxon>
        <taxon>Streptomycetaceae</taxon>
        <taxon>Streptantibioticus</taxon>
    </lineage>
</organism>
<evidence type="ECO:0000313" key="2">
    <source>
        <dbReference type="Proteomes" id="UP000007842"/>
    </source>
</evidence>
<dbReference type="HOGENOM" id="CLU_2048359_0_0_11"/>
<dbReference type="EMBL" id="CP003219">
    <property type="protein sequence ID" value="AEW92506.1"/>
    <property type="molecule type" value="Genomic_DNA"/>
</dbReference>